<keyword evidence="3" id="KW-1185">Reference proteome</keyword>
<sequence>MHSSLKKWLATSTHKIDTLFLRFHTSVEGRVIELKKDLEASLSKVFALAYGPPYGNLNKEVSLWAIELMMEEREREIVRRCGCRLPETHGLPCKCKMDEYSVAGVELYPYHLHQFWSSLVYESPPDRAEWEDHDAIERNIFTAMVEDVYKQGPAAIRKATQILRPHIHPQVEGLQEPRESEAQRGRPPKRTNAGDPSSFEHERARAEKRSKTNQSPRTPRSKTPAAARKSQHMQVHNERNVCPYLRYVPPSIHPLVRGWFDPEPDGQCGFRAMSHAIHGDEGHYLQMRQDIITEVRNHWGLYEGVYLSRDGSLEAVVHRLDCRIAGRCTQEYWFEEADLLVFETMYNWAIVVYGLYGGRHTYGYTALPMTAPEGITQPSDVMALVFTGAHWVRLIIEDVDGVTPMPPFSPQWSHFQNMTSIPDWDLLYEQEQALYAILGGHYPNDDEEGD</sequence>
<dbReference type="AlphaFoldDB" id="A0AAV2FRW9"/>
<dbReference type="EMBL" id="OZ034820">
    <property type="protein sequence ID" value="CAL1401059.1"/>
    <property type="molecule type" value="Genomic_DNA"/>
</dbReference>
<evidence type="ECO:0000313" key="2">
    <source>
        <dbReference type="EMBL" id="CAL1401059.1"/>
    </source>
</evidence>
<accession>A0AAV2FRW9</accession>
<feature type="region of interest" description="Disordered" evidence="1">
    <location>
        <begin position="169"/>
        <end position="235"/>
    </location>
</feature>
<name>A0AAV2FRW9_9ROSI</name>
<dbReference type="Proteomes" id="UP001497516">
    <property type="component" value="Chromosome 7"/>
</dbReference>
<protein>
    <recommendedName>
        <fullName evidence="4">OTU domain-containing protein</fullName>
    </recommendedName>
</protein>
<dbReference type="CDD" id="cd22744">
    <property type="entry name" value="OTU"/>
    <property type="match status" value="1"/>
</dbReference>
<evidence type="ECO:0000313" key="3">
    <source>
        <dbReference type="Proteomes" id="UP001497516"/>
    </source>
</evidence>
<reference evidence="2 3" key="1">
    <citation type="submission" date="2024-04" db="EMBL/GenBank/DDBJ databases">
        <authorList>
            <person name="Fracassetti M."/>
        </authorList>
    </citation>
    <scope>NUCLEOTIDE SEQUENCE [LARGE SCALE GENOMIC DNA]</scope>
</reference>
<feature type="compositionally biased region" description="Basic and acidic residues" evidence="1">
    <location>
        <begin position="198"/>
        <end position="210"/>
    </location>
</feature>
<proteinExistence type="predicted"/>
<feature type="compositionally biased region" description="Basic and acidic residues" evidence="1">
    <location>
        <begin position="175"/>
        <end position="184"/>
    </location>
</feature>
<evidence type="ECO:0000256" key="1">
    <source>
        <dbReference type="SAM" id="MobiDB-lite"/>
    </source>
</evidence>
<organism evidence="2 3">
    <name type="scientific">Linum trigynum</name>
    <dbReference type="NCBI Taxonomy" id="586398"/>
    <lineage>
        <taxon>Eukaryota</taxon>
        <taxon>Viridiplantae</taxon>
        <taxon>Streptophyta</taxon>
        <taxon>Embryophyta</taxon>
        <taxon>Tracheophyta</taxon>
        <taxon>Spermatophyta</taxon>
        <taxon>Magnoliopsida</taxon>
        <taxon>eudicotyledons</taxon>
        <taxon>Gunneridae</taxon>
        <taxon>Pentapetalae</taxon>
        <taxon>rosids</taxon>
        <taxon>fabids</taxon>
        <taxon>Malpighiales</taxon>
        <taxon>Linaceae</taxon>
        <taxon>Linum</taxon>
    </lineage>
</organism>
<gene>
    <name evidence="2" type="ORF">LTRI10_LOCUS41141</name>
</gene>
<dbReference type="Gene3D" id="3.90.70.80">
    <property type="match status" value="1"/>
</dbReference>
<evidence type="ECO:0008006" key="4">
    <source>
        <dbReference type="Google" id="ProtNLM"/>
    </source>
</evidence>